<evidence type="ECO:0000256" key="2">
    <source>
        <dbReference type="PIRSR" id="PIRSR006232-1"/>
    </source>
</evidence>
<feature type="binding site" evidence="2">
    <location>
        <position position="129"/>
    </location>
    <ligand>
        <name>Fe cation</name>
        <dbReference type="ChEBI" id="CHEBI:24875"/>
    </ligand>
</feature>
<dbReference type="PANTHER" id="PTHR13903">
    <property type="entry name" value="PIRIN-RELATED"/>
    <property type="match status" value="1"/>
</dbReference>
<evidence type="ECO:0000313" key="7">
    <source>
        <dbReference type="Proteomes" id="UP000198460"/>
    </source>
</evidence>
<feature type="domain" description="Pirin N-terminal" evidence="4">
    <location>
        <begin position="45"/>
        <end position="149"/>
    </location>
</feature>
<dbReference type="AlphaFoldDB" id="A0A238H5G3"/>
<dbReference type="Gene3D" id="2.60.120.10">
    <property type="entry name" value="Jelly Rolls"/>
    <property type="match status" value="2"/>
</dbReference>
<comment type="similarity">
    <text evidence="1 3">Belongs to the pirin family.</text>
</comment>
<evidence type="ECO:0000259" key="4">
    <source>
        <dbReference type="Pfam" id="PF02678"/>
    </source>
</evidence>
<dbReference type="CDD" id="cd02247">
    <property type="entry name" value="cupin_pirin_C"/>
    <property type="match status" value="1"/>
</dbReference>
<name>A0A238H5G3_9BURK</name>
<feature type="binding site" evidence="2">
    <location>
        <position position="85"/>
    </location>
    <ligand>
        <name>Fe cation</name>
        <dbReference type="ChEBI" id="CHEBI:24875"/>
    </ligand>
</feature>
<dbReference type="SUPFAM" id="SSF51182">
    <property type="entry name" value="RmlC-like cupins"/>
    <property type="match status" value="1"/>
</dbReference>
<feature type="binding site" evidence="2">
    <location>
        <position position="127"/>
    </location>
    <ligand>
        <name>Fe cation</name>
        <dbReference type="ChEBI" id="CHEBI:24875"/>
    </ligand>
</feature>
<accession>A0A238H5G3</accession>
<keyword evidence="2" id="KW-0479">Metal-binding</keyword>
<dbReference type="CDD" id="cd02909">
    <property type="entry name" value="cupin_pirin_N"/>
    <property type="match status" value="1"/>
</dbReference>
<protein>
    <submittedName>
        <fullName evidence="6">Pirin-related protein</fullName>
    </submittedName>
</protein>
<comment type="cofactor">
    <cofactor evidence="2">
        <name>Fe cation</name>
        <dbReference type="ChEBI" id="CHEBI:24875"/>
    </cofactor>
    <text evidence="2">Binds 1 Fe cation per subunit.</text>
</comment>
<reference evidence="6 7" key="1">
    <citation type="submission" date="2017-04" db="EMBL/GenBank/DDBJ databases">
        <authorList>
            <person name="Afonso C.L."/>
            <person name="Miller P.J."/>
            <person name="Scott M.A."/>
            <person name="Spackman E."/>
            <person name="Goraichik I."/>
            <person name="Dimitrov K.M."/>
            <person name="Suarez D.L."/>
            <person name="Swayne D.E."/>
        </authorList>
    </citation>
    <scope>NUCLEOTIDE SEQUENCE [LARGE SCALE GENOMIC DNA]</scope>
    <source>
        <strain evidence="6">LMG 28154</strain>
    </source>
</reference>
<evidence type="ECO:0000259" key="5">
    <source>
        <dbReference type="Pfam" id="PF05726"/>
    </source>
</evidence>
<dbReference type="InterPro" id="IPR011051">
    <property type="entry name" value="RmlC_Cupin_sf"/>
</dbReference>
<organism evidence="6 7">
    <name type="scientific">Burkholderia singularis</name>
    <dbReference type="NCBI Taxonomy" id="1503053"/>
    <lineage>
        <taxon>Bacteria</taxon>
        <taxon>Pseudomonadati</taxon>
        <taxon>Pseudomonadota</taxon>
        <taxon>Betaproteobacteria</taxon>
        <taxon>Burkholderiales</taxon>
        <taxon>Burkholderiaceae</taxon>
        <taxon>Burkholderia</taxon>
        <taxon>pseudomallei group</taxon>
    </lineage>
</organism>
<dbReference type="PANTHER" id="PTHR13903:SF8">
    <property type="entry name" value="PIRIN"/>
    <property type="match status" value="1"/>
</dbReference>
<feature type="domain" description="Pirin C-terminal" evidence="5">
    <location>
        <begin position="202"/>
        <end position="300"/>
    </location>
</feature>
<feature type="binding site" evidence="2">
    <location>
        <position position="83"/>
    </location>
    <ligand>
        <name>Fe cation</name>
        <dbReference type="ChEBI" id="CHEBI:24875"/>
    </ligand>
</feature>
<dbReference type="InterPro" id="IPR008778">
    <property type="entry name" value="Pirin_C_dom"/>
</dbReference>
<dbReference type="InterPro" id="IPR003829">
    <property type="entry name" value="Pirin_N_dom"/>
</dbReference>
<sequence length="318" mass="34342">MAAGIAPPQQPLQWEPHRLHPDADMTDSIQTILKPHVRDLGGGVSVRRTLPALSPRFVGPFVFFDHLGPITFAPGEGQDVRPHPHIGLATVTYLFDGAIMHRDSVGSVQKIVPGDVNWMTAGRGIVHSERTPDAERASGQTVHCIQTWVALPREYETIEPSFEHHPAATLPKLTRDGVVLTVIAGDAFGLRSPVTTYSRTLYAAAEFEPGGAFALDAEHDERAVYLAEGDLAIDGQPLPAAHMAVLTPGARVTLASAQGARVMVLGGDKLDGERFLDWNFVASSRDAIEQAKSAWAAQQMGSVPGETEWIALPERRAH</sequence>
<dbReference type="GO" id="GO:0046872">
    <property type="term" value="F:metal ion binding"/>
    <property type="evidence" value="ECO:0007669"/>
    <property type="project" value="UniProtKB-KW"/>
</dbReference>
<proteinExistence type="inferred from homology"/>
<evidence type="ECO:0000256" key="1">
    <source>
        <dbReference type="ARBA" id="ARBA00008416"/>
    </source>
</evidence>
<dbReference type="InterPro" id="IPR012093">
    <property type="entry name" value="Pirin"/>
</dbReference>
<dbReference type="Pfam" id="PF05726">
    <property type="entry name" value="Pirin_C"/>
    <property type="match status" value="1"/>
</dbReference>
<keyword evidence="2" id="KW-0408">Iron</keyword>
<dbReference type="InterPro" id="IPR014710">
    <property type="entry name" value="RmlC-like_jellyroll"/>
</dbReference>
<gene>
    <name evidence="6" type="ORF">BSIN_3552</name>
</gene>
<evidence type="ECO:0000313" key="6">
    <source>
        <dbReference type="EMBL" id="SMG00425.1"/>
    </source>
</evidence>
<dbReference type="Pfam" id="PF02678">
    <property type="entry name" value="Pirin"/>
    <property type="match status" value="1"/>
</dbReference>
<dbReference type="PIRSF" id="PIRSF006232">
    <property type="entry name" value="Pirin"/>
    <property type="match status" value="1"/>
</dbReference>
<evidence type="ECO:0000256" key="3">
    <source>
        <dbReference type="RuleBase" id="RU003457"/>
    </source>
</evidence>
<dbReference type="EMBL" id="FXAN01000054">
    <property type="protein sequence ID" value="SMG00425.1"/>
    <property type="molecule type" value="Genomic_DNA"/>
</dbReference>
<dbReference type="Proteomes" id="UP000198460">
    <property type="component" value="Unassembled WGS sequence"/>
</dbReference>